<dbReference type="PROSITE" id="PS00086">
    <property type="entry name" value="CYTOCHROME_P450"/>
    <property type="match status" value="1"/>
</dbReference>
<evidence type="ECO:0000256" key="10">
    <source>
        <dbReference type="PIRSR" id="PIRSR602401-1"/>
    </source>
</evidence>
<keyword evidence="9" id="KW-0472">Membrane</keyword>
<evidence type="ECO:0000256" key="9">
    <source>
        <dbReference type="ARBA" id="ARBA00023136"/>
    </source>
</evidence>
<dbReference type="GO" id="GO:0016020">
    <property type="term" value="C:membrane"/>
    <property type="evidence" value="ECO:0007669"/>
    <property type="project" value="UniProtKB-SubCell"/>
</dbReference>
<proteinExistence type="inferred from homology"/>
<evidence type="ECO:0000256" key="3">
    <source>
        <dbReference type="ARBA" id="ARBA00010617"/>
    </source>
</evidence>
<dbReference type="Proteomes" id="UP000824120">
    <property type="component" value="Chromosome 2"/>
</dbReference>
<dbReference type="InterPro" id="IPR002401">
    <property type="entry name" value="Cyt_P450_E_grp-I"/>
</dbReference>
<dbReference type="GO" id="GO:0016125">
    <property type="term" value="P:sterol metabolic process"/>
    <property type="evidence" value="ECO:0007669"/>
    <property type="project" value="TreeGrafter"/>
</dbReference>
<dbReference type="FunFam" id="1.10.630.10:FF:000022">
    <property type="entry name" value="Taxadiene 5-alpha hydroxylase"/>
    <property type="match status" value="1"/>
</dbReference>
<dbReference type="GO" id="GO:0005506">
    <property type="term" value="F:iron ion binding"/>
    <property type="evidence" value="ECO:0007669"/>
    <property type="project" value="InterPro"/>
</dbReference>
<evidence type="ECO:0000313" key="13">
    <source>
        <dbReference type="EMBL" id="KAG5621993.1"/>
    </source>
</evidence>
<dbReference type="InterPro" id="IPR001128">
    <property type="entry name" value="Cyt_P450"/>
</dbReference>
<evidence type="ECO:0000256" key="1">
    <source>
        <dbReference type="ARBA" id="ARBA00001971"/>
    </source>
</evidence>
<keyword evidence="6" id="KW-1133">Transmembrane helix</keyword>
<dbReference type="SUPFAM" id="SSF48264">
    <property type="entry name" value="Cytochrome P450"/>
    <property type="match status" value="1"/>
</dbReference>
<evidence type="ECO:0000256" key="12">
    <source>
        <dbReference type="SAM" id="SignalP"/>
    </source>
</evidence>
<gene>
    <name evidence="13" type="ORF">H5410_007211</name>
</gene>
<dbReference type="AlphaFoldDB" id="A0A9J6ABZ5"/>
<dbReference type="Pfam" id="PF00067">
    <property type="entry name" value="p450"/>
    <property type="match status" value="1"/>
</dbReference>
<feature type="binding site" description="axial binding residue" evidence="10">
    <location>
        <position position="427"/>
    </location>
    <ligand>
        <name>heme</name>
        <dbReference type="ChEBI" id="CHEBI:30413"/>
    </ligand>
    <ligandPart>
        <name>Fe</name>
        <dbReference type="ChEBI" id="CHEBI:18248"/>
    </ligandPart>
</feature>
<comment type="caution">
    <text evidence="13">The sequence shown here is derived from an EMBL/GenBank/DDBJ whole genome shotgun (WGS) entry which is preliminary data.</text>
</comment>
<keyword evidence="8 10" id="KW-0408">Iron</keyword>
<dbReference type="CDD" id="cd11043">
    <property type="entry name" value="CYP90-like"/>
    <property type="match status" value="1"/>
</dbReference>
<accession>A0A9J6ABZ5</accession>
<name>A0A9J6ABZ5_SOLCO</name>
<comment type="similarity">
    <text evidence="3 11">Belongs to the cytochrome P450 family.</text>
</comment>
<evidence type="ECO:0000256" key="6">
    <source>
        <dbReference type="ARBA" id="ARBA00022989"/>
    </source>
</evidence>
<dbReference type="InterPro" id="IPR017972">
    <property type="entry name" value="Cyt_P450_CS"/>
</dbReference>
<comment type="subcellular location">
    <subcellularLocation>
        <location evidence="2">Membrane</location>
        <topology evidence="2">Single-pass membrane protein</topology>
    </subcellularLocation>
</comment>
<dbReference type="PRINTS" id="PR00463">
    <property type="entry name" value="EP450I"/>
</dbReference>
<evidence type="ECO:0000313" key="14">
    <source>
        <dbReference type="Proteomes" id="UP000824120"/>
    </source>
</evidence>
<dbReference type="PANTHER" id="PTHR24286">
    <property type="entry name" value="CYTOCHROME P450 26"/>
    <property type="match status" value="1"/>
</dbReference>
<protein>
    <recommendedName>
        <fullName evidence="15">Cytochrome P450</fullName>
    </recommendedName>
</protein>
<keyword evidence="5 10" id="KW-0479">Metal-binding</keyword>
<keyword evidence="4" id="KW-0812">Transmembrane</keyword>
<dbReference type="InterPro" id="IPR036396">
    <property type="entry name" value="Cyt_P450_sf"/>
</dbReference>
<dbReference type="EMBL" id="JACXVP010000002">
    <property type="protein sequence ID" value="KAG5621993.1"/>
    <property type="molecule type" value="Genomic_DNA"/>
</dbReference>
<organism evidence="13 14">
    <name type="scientific">Solanum commersonii</name>
    <name type="common">Commerson's wild potato</name>
    <name type="synonym">Commerson's nightshade</name>
    <dbReference type="NCBI Taxonomy" id="4109"/>
    <lineage>
        <taxon>Eukaryota</taxon>
        <taxon>Viridiplantae</taxon>
        <taxon>Streptophyta</taxon>
        <taxon>Embryophyta</taxon>
        <taxon>Tracheophyta</taxon>
        <taxon>Spermatophyta</taxon>
        <taxon>Magnoliopsida</taxon>
        <taxon>eudicotyledons</taxon>
        <taxon>Gunneridae</taxon>
        <taxon>Pentapetalae</taxon>
        <taxon>asterids</taxon>
        <taxon>lamiids</taxon>
        <taxon>Solanales</taxon>
        <taxon>Solanaceae</taxon>
        <taxon>Solanoideae</taxon>
        <taxon>Solaneae</taxon>
        <taxon>Solanum</taxon>
    </lineage>
</organism>
<sequence length="479" mass="54931">MDAIDLSTIFLVVFFLILTTILSQNRSSKNTKLPPGSFGWPVIGETIEFLFSNPENFVPDRMNKYSQDIFKTKIMGEKTVVICGPNGHKFLFSNEEKLFTVFRTHSMQRIFRSYQSKNPSCPPPPSLSQSTRVIRQPGFLKPEALARYLGEMDCITKELLQSHWEGKSEIQTYHFAKILTLSLASRFFLGSANSSSERMVKLVHYFDDITLGLHAMILNVPGMAFYRANKAAIAIRRELIDVIKEKKDEMSKGVKMQDILCHMIVVKDNNGEFMGENEIADKIMGILVAGYSTVATTITFLMKYVGERFDIYEKILKEQKEIAAAKKEGELLEWEDMNKMKYSWNVICETMRLTPPLQGTFREVLIDFTYAGYTIPKGWKVYWTTSSTNKNPLYFQDPQVFDPSRYEKCDGPIPYTYVPFGGGPRMCPGKEYARLAILTFLHNVVLKYKWELLVPNEKIVGDMMPTPENGLPIRLHDHQ</sequence>
<keyword evidence="7 11" id="KW-0560">Oxidoreductase</keyword>
<keyword evidence="12" id="KW-0732">Signal</keyword>
<keyword evidence="14" id="KW-1185">Reference proteome</keyword>
<keyword evidence="11" id="KW-0503">Monooxygenase</keyword>
<comment type="cofactor">
    <cofactor evidence="1 10">
        <name>heme</name>
        <dbReference type="ChEBI" id="CHEBI:30413"/>
    </cofactor>
</comment>
<reference evidence="13 14" key="1">
    <citation type="submission" date="2020-09" db="EMBL/GenBank/DDBJ databases">
        <title>De no assembly of potato wild relative species, Solanum commersonii.</title>
        <authorList>
            <person name="Cho K."/>
        </authorList>
    </citation>
    <scope>NUCLEOTIDE SEQUENCE [LARGE SCALE GENOMIC DNA]</scope>
    <source>
        <strain evidence="13">LZ3.2</strain>
        <tissue evidence="13">Leaf</tissue>
    </source>
</reference>
<dbReference type="PANTHER" id="PTHR24286:SF88">
    <property type="entry name" value="BETA-AMYRIN 28-OXIDASE-LIKE"/>
    <property type="match status" value="1"/>
</dbReference>
<dbReference type="GO" id="GO:0016712">
    <property type="term" value="F:oxidoreductase activity, acting on paired donors, with incorporation or reduction of molecular oxygen, reduced flavin or flavoprotein as one donor, and incorporation of one atom of oxygen"/>
    <property type="evidence" value="ECO:0007669"/>
    <property type="project" value="UniProtKB-ARBA"/>
</dbReference>
<evidence type="ECO:0000256" key="11">
    <source>
        <dbReference type="RuleBase" id="RU000461"/>
    </source>
</evidence>
<dbReference type="PRINTS" id="PR00385">
    <property type="entry name" value="P450"/>
</dbReference>
<dbReference type="OrthoDB" id="1372046at2759"/>
<feature type="chain" id="PRO_5039935978" description="Cytochrome P450" evidence="12">
    <location>
        <begin position="24"/>
        <end position="479"/>
    </location>
</feature>
<evidence type="ECO:0000256" key="7">
    <source>
        <dbReference type="ARBA" id="ARBA00023002"/>
    </source>
</evidence>
<dbReference type="GO" id="GO:0020037">
    <property type="term" value="F:heme binding"/>
    <property type="evidence" value="ECO:0007669"/>
    <property type="project" value="InterPro"/>
</dbReference>
<feature type="signal peptide" evidence="12">
    <location>
        <begin position="1"/>
        <end position="23"/>
    </location>
</feature>
<keyword evidence="10 11" id="KW-0349">Heme</keyword>
<evidence type="ECO:0000256" key="4">
    <source>
        <dbReference type="ARBA" id="ARBA00022692"/>
    </source>
</evidence>
<evidence type="ECO:0000256" key="8">
    <source>
        <dbReference type="ARBA" id="ARBA00023004"/>
    </source>
</evidence>
<evidence type="ECO:0000256" key="2">
    <source>
        <dbReference type="ARBA" id="ARBA00004167"/>
    </source>
</evidence>
<evidence type="ECO:0008006" key="15">
    <source>
        <dbReference type="Google" id="ProtNLM"/>
    </source>
</evidence>
<evidence type="ECO:0000256" key="5">
    <source>
        <dbReference type="ARBA" id="ARBA00022723"/>
    </source>
</evidence>
<dbReference type="Gene3D" id="1.10.630.10">
    <property type="entry name" value="Cytochrome P450"/>
    <property type="match status" value="1"/>
</dbReference>